<keyword evidence="2" id="KW-1185">Reference proteome</keyword>
<gene>
    <name evidence="1" type="ORF">GOQ27_07070</name>
</gene>
<dbReference type="RefSeq" id="WP_203366145.1">
    <property type="nucleotide sequence ID" value="NZ_WSFT01000029.1"/>
</dbReference>
<name>A0A942US93_9FIRM</name>
<accession>A0A942US93</accession>
<dbReference type="Proteomes" id="UP000724672">
    <property type="component" value="Unassembled WGS sequence"/>
</dbReference>
<proteinExistence type="predicted"/>
<sequence length="125" mass="14746">MIIKEFDLEDVFLLSEIIEKMNLNVEIEKYMDSKKIIDFIENNEEKEKQEEQLGKEMFLKMGLDLGVKFVKRMHKAKKEIKKLISDLTGKPMKEVSKMSLKEIKTFFMELVKTEGFEDFLSQAGE</sequence>
<protein>
    <submittedName>
        <fullName evidence="1">Uncharacterized protein</fullName>
    </submittedName>
</protein>
<comment type="caution">
    <text evidence="1">The sequence shown here is derived from an EMBL/GenBank/DDBJ whole genome shotgun (WGS) entry which is preliminary data.</text>
</comment>
<dbReference type="EMBL" id="WSFT01000029">
    <property type="protein sequence ID" value="MBS4538218.1"/>
    <property type="molecule type" value="Genomic_DNA"/>
</dbReference>
<organism evidence="1 2">
    <name type="scientific">Anaeromonas frigoriresistens</name>
    <dbReference type="NCBI Taxonomy" id="2683708"/>
    <lineage>
        <taxon>Bacteria</taxon>
        <taxon>Bacillati</taxon>
        <taxon>Bacillota</taxon>
        <taxon>Tissierellia</taxon>
        <taxon>Tissierellales</taxon>
        <taxon>Thermohalobacteraceae</taxon>
        <taxon>Anaeromonas</taxon>
    </lineage>
</organism>
<reference evidence="1" key="1">
    <citation type="submission" date="2019-12" db="EMBL/GenBank/DDBJ databases">
        <title>Clostridiaceae gen. nov. sp. nov., isolated from sediment in Xinjiang, China.</title>
        <authorList>
            <person name="Zhang R."/>
        </authorList>
    </citation>
    <scope>NUCLEOTIDE SEQUENCE</scope>
    <source>
        <strain evidence="1">D2Q-11</strain>
    </source>
</reference>
<evidence type="ECO:0000313" key="1">
    <source>
        <dbReference type="EMBL" id="MBS4538218.1"/>
    </source>
</evidence>
<dbReference type="AlphaFoldDB" id="A0A942US93"/>
<evidence type="ECO:0000313" key="2">
    <source>
        <dbReference type="Proteomes" id="UP000724672"/>
    </source>
</evidence>